<keyword evidence="2" id="KW-1185">Reference proteome</keyword>
<organism evidence="1 2">
    <name type="scientific">Cadophora malorum</name>
    <dbReference type="NCBI Taxonomy" id="108018"/>
    <lineage>
        <taxon>Eukaryota</taxon>
        <taxon>Fungi</taxon>
        <taxon>Dikarya</taxon>
        <taxon>Ascomycota</taxon>
        <taxon>Pezizomycotina</taxon>
        <taxon>Leotiomycetes</taxon>
        <taxon>Helotiales</taxon>
        <taxon>Ploettnerulaceae</taxon>
        <taxon>Cadophora</taxon>
    </lineage>
</organism>
<dbReference type="OrthoDB" id="5230873at2759"/>
<evidence type="ECO:0000313" key="1">
    <source>
        <dbReference type="EMBL" id="KAG4419403.1"/>
    </source>
</evidence>
<name>A0A8H7TIB5_9HELO</name>
<accession>A0A8H7TIB5</accession>
<protein>
    <submittedName>
        <fullName evidence="1">Uncharacterized protein</fullName>
    </submittedName>
</protein>
<evidence type="ECO:0000313" key="2">
    <source>
        <dbReference type="Proteomes" id="UP000664132"/>
    </source>
</evidence>
<comment type="caution">
    <text evidence="1">The sequence shown here is derived from an EMBL/GenBank/DDBJ whole genome shotgun (WGS) entry which is preliminary data.</text>
</comment>
<dbReference type="EMBL" id="JAFJYH010000106">
    <property type="protein sequence ID" value="KAG4419403.1"/>
    <property type="molecule type" value="Genomic_DNA"/>
</dbReference>
<sequence>MLFTSSNFASLMALGSIANAAAMFRRESVSGVTLYAYGIGSGLPLIYADGLAYIGLTGPSNASVSTNVTFTIDSSDSTIPWTITANSSTVSFNETLSMYIIPTTGAFSQVGYSTNASLPDGAVNVGFSLFGKSVAYSASESDLELMFWAANSTTDGVYGLYWDASADASAIPDGAVPVVVKTTVPTIPSV</sequence>
<gene>
    <name evidence="1" type="ORF">IFR04_007454</name>
</gene>
<proteinExistence type="predicted"/>
<reference evidence="1" key="1">
    <citation type="submission" date="2021-02" db="EMBL/GenBank/DDBJ databases">
        <title>Genome sequence Cadophora malorum strain M34.</title>
        <authorList>
            <person name="Stefanovic E."/>
            <person name="Vu D."/>
            <person name="Scully C."/>
            <person name="Dijksterhuis J."/>
            <person name="Roader J."/>
            <person name="Houbraken J."/>
        </authorList>
    </citation>
    <scope>NUCLEOTIDE SEQUENCE</scope>
    <source>
        <strain evidence="1">M34</strain>
    </source>
</reference>
<dbReference type="AlphaFoldDB" id="A0A8H7TIB5"/>
<dbReference type="Proteomes" id="UP000664132">
    <property type="component" value="Unassembled WGS sequence"/>
</dbReference>